<protein>
    <submittedName>
        <fullName evidence="2">Uncharacterized protein</fullName>
    </submittedName>
</protein>
<feature type="compositionally biased region" description="Acidic residues" evidence="1">
    <location>
        <begin position="106"/>
        <end position="116"/>
    </location>
</feature>
<accession>A0A139H765</accession>
<name>A0A139H765_9PEZI</name>
<evidence type="ECO:0000256" key="1">
    <source>
        <dbReference type="SAM" id="MobiDB-lite"/>
    </source>
</evidence>
<organism evidence="2 3">
    <name type="scientific">Pseudocercospora musae</name>
    <dbReference type="NCBI Taxonomy" id="113226"/>
    <lineage>
        <taxon>Eukaryota</taxon>
        <taxon>Fungi</taxon>
        <taxon>Dikarya</taxon>
        <taxon>Ascomycota</taxon>
        <taxon>Pezizomycotina</taxon>
        <taxon>Dothideomycetes</taxon>
        <taxon>Dothideomycetidae</taxon>
        <taxon>Mycosphaerellales</taxon>
        <taxon>Mycosphaerellaceae</taxon>
        <taxon>Pseudocercospora</taxon>
    </lineage>
</organism>
<proteinExistence type="predicted"/>
<evidence type="ECO:0000313" key="3">
    <source>
        <dbReference type="Proteomes" id="UP000073492"/>
    </source>
</evidence>
<comment type="caution">
    <text evidence="2">The sequence shown here is derived from an EMBL/GenBank/DDBJ whole genome shotgun (WGS) entry which is preliminary data.</text>
</comment>
<dbReference type="AlphaFoldDB" id="A0A139H765"/>
<keyword evidence="3" id="KW-1185">Reference proteome</keyword>
<feature type="compositionally biased region" description="Low complexity" evidence="1">
    <location>
        <begin position="88"/>
        <end position="105"/>
    </location>
</feature>
<feature type="compositionally biased region" description="Basic and acidic residues" evidence="1">
    <location>
        <begin position="1"/>
        <end position="16"/>
    </location>
</feature>
<gene>
    <name evidence="2" type="ORF">AC579_1069</name>
</gene>
<dbReference type="EMBL" id="LFZO01000749">
    <property type="protein sequence ID" value="KXS98274.1"/>
    <property type="molecule type" value="Genomic_DNA"/>
</dbReference>
<reference evidence="2 3" key="1">
    <citation type="submission" date="2015-07" db="EMBL/GenBank/DDBJ databases">
        <title>Comparative genomics of the Sigatoka disease complex on banana suggests a link between parallel evolutionary changes in Pseudocercospora fijiensis and Pseudocercospora eumusae and increased virulence on the banana host.</title>
        <authorList>
            <person name="Chang T.-C."/>
            <person name="Salvucci A."/>
            <person name="Crous P.W."/>
            <person name="Stergiopoulos I."/>
        </authorList>
    </citation>
    <scope>NUCLEOTIDE SEQUENCE [LARGE SCALE GENOMIC DNA]</scope>
    <source>
        <strain evidence="2 3">CBS 116634</strain>
    </source>
</reference>
<dbReference type="Proteomes" id="UP000073492">
    <property type="component" value="Unassembled WGS sequence"/>
</dbReference>
<sequence length="162" mass="17625">MHSDRSNSKAKLEEAGRKRKQALKGLAEALATLPPSTTTSSSSSGPRRPLKETSSSLARTAGVRKPRPKTEDDNEIRPAATRPPSPRPTSARTISSTRQKSTSEPCSEEEEEEEDLTPSSSRLLRRALQKIPPPPPSTSSDHLSSAFAEMCVSSDKQKFERA</sequence>
<feature type="region of interest" description="Disordered" evidence="1">
    <location>
        <begin position="1"/>
        <end position="145"/>
    </location>
</feature>
<evidence type="ECO:0000313" key="2">
    <source>
        <dbReference type="EMBL" id="KXS98274.1"/>
    </source>
</evidence>